<evidence type="ECO:0000313" key="15">
    <source>
        <dbReference type="Proteomes" id="UP000824151"/>
    </source>
</evidence>
<evidence type="ECO:0000256" key="8">
    <source>
        <dbReference type="ARBA" id="ARBA00023012"/>
    </source>
</evidence>
<keyword evidence="11" id="KW-1133">Transmembrane helix</keyword>
<evidence type="ECO:0000256" key="3">
    <source>
        <dbReference type="ARBA" id="ARBA00022553"/>
    </source>
</evidence>
<organism evidence="14 15">
    <name type="scientific">Candidatus Nesterenkonia stercoripullorum</name>
    <dbReference type="NCBI Taxonomy" id="2838701"/>
    <lineage>
        <taxon>Bacteria</taxon>
        <taxon>Bacillati</taxon>
        <taxon>Actinomycetota</taxon>
        <taxon>Actinomycetes</taxon>
        <taxon>Micrococcales</taxon>
        <taxon>Micrococcaceae</taxon>
        <taxon>Nesterenkonia</taxon>
    </lineage>
</organism>
<keyword evidence="4" id="KW-0808">Transferase</keyword>
<evidence type="ECO:0000313" key="14">
    <source>
        <dbReference type="EMBL" id="HIX00631.1"/>
    </source>
</evidence>
<evidence type="ECO:0000256" key="6">
    <source>
        <dbReference type="ARBA" id="ARBA00022777"/>
    </source>
</evidence>
<evidence type="ECO:0000256" key="9">
    <source>
        <dbReference type="SAM" id="Coils"/>
    </source>
</evidence>
<keyword evidence="8" id="KW-0902">Two-component regulatory system</keyword>
<dbReference type="Pfam" id="PF07730">
    <property type="entry name" value="HisKA_3"/>
    <property type="match status" value="1"/>
</dbReference>
<keyword evidence="11" id="KW-0812">Transmembrane</keyword>
<evidence type="ECO:0000256" key="5">
    <source>
        <dbReference type="ARBA" id="ARBA00022741"/>
    </source>
</evidence>
<dbReference type="EMBL" id="DXGD01000399">
    <property type="protein sequence ID" value="HIX00631.1"/>
    <property type="molecule type" value="Genomic_DNA"/>
</dbReference>
<keyword evidence="5" id="KW-0547">Nucleotide-binding</keyword>
<evidence type="ECO:0000256" key="1">
    <source>
        <dbReference type="ARBA" id="ARBA00000085"/>
    </source>
</evidence>
<reference evidence="14" key="2">
    <citation type="submission" date="2021-04" db="EMBL/GenBank/DDBJ databases">
        <authorList>
            <person name="Gilroy R."/>
        </authorList>
    </citation>
    <scope>NUCLEOTIDE SEQUENCE</scope>
    <source>
        <strain evidence="14">ChiHejej3B27-3195</strain>
    </source>
</reference>
<evidence type="ECO:0000256" key="10">
    <source>
        <dbReference type="SAM" id="MobiDB-lite"/>
    </source>
</evidence>
<feature type="transmembrane region" description="Helical" evidence="11">
    <location>
        <begin position="359"/>
        <end position="381"/>
    </location>
</feature>
<evidence type="ECO:0000259" key="13">
    <source>
        <dbReference type="Pfam" id="PF13796"/>
    </source>
</evidence>
<dbReference type="InterPro" id="IPR050482">
    <property type="entry name" value="Sensor_HK_TwoCompSys"/>
</dbReference>
<dbReference type="PANTHER" id="PTHR24421">
    <property type="entry name" value="NITRATE/NITRITE SENSOR PROTEIN NARX-RELATED"/>
    <property type="match status" value="1"/>
</dbReference>
<comment type="caution">
    <text evidence="14">The sequence shown here is derived from an EMBL/GenBank/DDBJ whole genome shotgun (WGS) entry which is preliminary data.</text>
</comment>
<dbReference type="Gene3D" id="1.20.5.1930">
    <property type="match status" value="1"/>
</dbReference>
<keyword evidence="7" id="KW-0067">ATP-binding</keyword>
<feature type="transmembrane region" description="Helical" evidence="11">
    <location>
        <begin position="285"/>
        <end position="305"/>
    </location>
</feature>
<feature type="transmembrane region" description="Helical" evidence="11">
    <location>
        <begin position="255"/>
        <end position="278"/>
    </location>
</feature>
<evidence type="ECO:0000256" key="11">
    <source>
        <dbReference type="SAM" id="Phobius"/>
    </source>
</evidence>
<evidence type="ECO:0000256" key="2">
    <source>
        <dbReference type="ARBA" id="ARBA00012438"/>
    </source>
</evidence>
<comment type="catalytic activity">
    <reaction evidence="1">
        <text>ATP + protein L-histidine = ADP + protein N-phospho-L-histidine.</text>
        <dbReference type="EC" id="2.7.13.3"/>
    </reaction>
</comment>
<feature type="domain" description="Putative sensor" evidence="13">
    <location>
        <begin position="26"/>
        <end position="215"/>
    </location>
</feature>
<protein>
    <recommendedName>
        <fullName evidence="2">histidine kinase</fullName>
        <ecNumber evidence="2">2.7.13.3</ecNumber>
    </recommendedName>
</protein>
<feature type="region of interest" description="Disordered" evidence="10">
    <location>
        <begin position="538"/>
        <end position="564"/>
    </location>
</feature>
<evidence type="ECO:0000256" key="7">
    <source>
        <dbReference type="ARBA" id="ARBA00022840"/>
    </source>
</evidence>
<feature type="coiled-coil region" evidence="9">
    <location>
        <begin position="419"/>
        <end position="446"/>
    </location>
</feature>
<dbReference type="EC" id="2.7.13.3" evidence="2"/>
<keyword evidence="3" id="KW-0597">Phosphoprotein</keyword>
<feature type="non-terminal residue" evidence="14">
    <location>
        <position position="564"/>
    </location>
</feature>
<feature type="transmembrane region" description="Helical" evidence="11">
    <location>
        <begin position="114"/>
        <end position="137"/>
    </location>
</feature>
<dbReference type="Pfam" id="PF13796">
    <property type="entry name" value="Sensor"/>
    <property type="match status" value="1"/>
</dbReference>
<feature type="domain" description="Signal transduction histidine kinase subgroup 3 dimerisation and phosphoacceptor" evidence="12">
    <location>
        <begin position="438"/>
        <end position="504"/>
    </location>
</feature>
<dbReference type="InterPro" id="IPR011712">
    <property type="entry name" value="Sig_transdc_His_kin_sub3_dim/P"/>
</dbReference>
<dbReference type="InterPro" id="IPR025828">
    <property type="entry name" value="Put_sensor_dom"/>
</dbReference>
<dbReference type="PANTHER" id="PTHR24421:SF10">
    <property type="entry name" value="NITRATE_NITRITE SENSOR PROTEIN NARQ"/>
    <property type="match status" value="1"/>
</dbReference>
<proteinExistence type="predicted"/>
<sequence length="564" mass="60358">MVNMSLRGVRKVPRFGLARLGRDYAYVLPGLFISLFAFLVLVPMTVLSIGTFVVWIGVLLLPITLRIASGFAQVSRARLRGWGVQLPAASYEPFQSGVMGFIRPMSEPRRWLDLVFETLVAFPLRLFTFVVAVAWPAGAFGGITYWFWGIFVPDGDVGLTGLILEAFRGGSAPDTASRAFLLEAGFQFVVGLLLLVTLPMVMRGLAVLDAAATSAALGGRDDSAESSPRDATAGEPDAFAGPFPGLAQSQPGEGWAWILASFAAVVTIAVSWPVLAVLYGVPGTFAMCLALGSAAALVLVVRWPYVGVGVQTVTAVATTLLTAGSPSLWWLPWPWPVMTLIVHAMIVALVALRCSWPQAIVAWAVPLAGVQLASFLATAMSADLDPELRSSEIVSPAVTVGVLVAGLAVRQMIRNKGALREERRTSAQLSAQRQELEERNRIARELHDVVAHSMSVIGVQATTAKYRLPDMAPEVESEFESVAGSSRQALTEMRSLLALLRSAEEDRGAPLVPQPTLADIPALLEATRQSGARIGLRWTPRDEHGDPTWDAEDISVPAATGLTA</sequence>
<feature type="transmembrane region" description="Helical" evidence="11">
    <location>
        <begin position="333"/>
        <end position="352"/>
    </location>
</feature>
<gene>
    <name evidence="14" type="ORF">H9871_10875</name>
</gene>
<keyword evidence="9" id="KW-0175">Coiled coil</keyword>
<keyword evidence="11" id="KW-0472">Membrane</keyword>
<evidence type="ECO:0000256" key="4">
    <source>
        <dbReference type="ARBA" id="ARBA00022679"/>
    </source>
</evidence>
<dbReference type="GO" id="GO:0005524">
    <property type="term" value="F:ATP binding"/>
    <property type="evidence" value="ECO:0007669"/>
    <property type="project" value="UniProtKB-KW"/>
</dbReference>
<feature type="transmembrane region" description="Helical" evidence="11">
    <location>
        <begin position="179"/>
        <end position="201"/>
    </location>
</feature>
<feature type="transmembrane region" description="Helical" evidence="11">
    <location>
        <begin position="52"/>
        <end position="72"/>
    </location>
</feature>
<name>A0A9D1UUI0_9MICC</name>
<feature type="transmembrane region" description="Helical" evidence="11">
    <location>
        <begin position="24"/>
        <end position="46"/>
    </location>
</feature>
<dbReference type="GO" id="GO:0046983">
    <property type="term" value="F:protein dimerization activity"/>
    <property type="evidence" value="ECO:0007669"/>
    <property type="project" value="InterPro"/>
</dbReference>
<accession>A0A9D1UUI0</accession>
<keyword evidence="6" id="KW-0418">Kinase</keyword>
<reference evidence="14" key="1">
    <citation type="journal article" date="2021" name="PeerJ">
        <title>Extensive microbial diversity within the chicken gut microbiome revealed by metagenomics and culture.</title>
        <authorList>
            <person name="Gilroy R."/>
            <person name="Ravi A."/>
            <person name="Getino M."/>
            <person name="Pursley I."/>
            <person name="Horton D.L."/>
            <person name="Alikhan N.F."/>
            <person name="Baker D."/>
            <person name="Gharbi K."/>
            <person name="Hall N."/>
            <person name="Watson M."/>
            <person name="Adriaenssens E.M."/>
            <person name="Foster-Nyarko E."/>
            <person name="Jarju S."/>
            <person name="Secka A."/>
            <person name="Antonio M."/>
            <person name="Oren A."/>
            <person name="Chaudhuri R.R."/>
            <person name="La Ragione R."/>
            <person name="Hildebrand F."/>
            <person name="Pallen M.J."/>
        </authorList>
    </citation>
    <scope>NUCLEOTIDE SEQUENCE</scope>
    <source>
        <strain evidence="14">ChiHejej3B27-3195</strain>
    </source>
</reference>
<dbReference type="GO" id="GO:0016020">
    <property type="term" value="C:membrane"/>
    <property type="evidence" value="ECO:0007669"/>
    <property type="project" value="InterPro"/>
</dbReference>
<feature type="transmembrane region" description="Helical" evidence="11">
    <location>
        <begin position="393"/>
        <end position="413"/>
    </location>
</feature>
<dbReference type="GO" id="GO:0000155">
    <property type="term" value="F:phosphorelay sensor kinase activity"/>
    <property type="evidence" value="ECO:0007669"/>
    <property type="project" value="InterPro"/>
</dbReference>
<dbReference type="Proteomes" id="UP000824151">
    <property type="component" value="Unassembled WGS sequence"/>
</dbReference>
<dbReference type="AlphaFoldDB" id="A0A9D1UUI0"/>
<evidence type="ECO:0000259" key="12">
    <source>
        <dbReference type="Pfam" id="PF07730"/>
    </source>
</evidence>